<dbReference type="EMBL" id="CDGG01000001">
    <property type="protein sequence ID" value="CEI80223.1"/>
    <property type="molecule type" value="Genomic_DNA"/>
</dbReference>
<accession>A0A0A1MB03</accession>
<dbReference type="Proteomes" id="UP000040453">
    <property type="component" value="Unassembled WGS sequence"/>
</dbReference>
<proteinExistence type="predicted"/>
<reference evidence="2 3" key="1">
    <citation type="submission" date="2014-11" db="EMBL/GenBank/DDBJ databases">
        <authorList>
            <person name="Urmite Genomes Urmite Genomes"/>
        </authorList>
    </citation>
    <scope>NUCLEOTIDE SEQUENCE [LARGE SCALE GENOMIC DNA]</scope>
    <source>
        <strain evidence="2 3">Oc5</strain>
    </source>
</reference>
<feature type="transmembrane region" description="Helical" evidence="1">
    <location>
        <begin position="6"/>
        <end position="27"/>
    </location>
</feature>
<dbReference type="Pfam" id="PF09578">
    <property type="entry name" value="Spore_YabQ"/>
    <property type="match status" value="1"/>
</dbReference>
<keyword evidence="3" id="KW-1185">Reference proteome</keyword>
<evidence type="ECO:0000313" key="3">
    <source>
        <dbReference type="Proteomes" id="UP000040453"/>
    </source>
</evidence>
<gene>
    <name evidence="2" type="primary">yabQ</name>
    <name evidence="2" type="ORF">BN997_00017</name>
</gene>
<dbReference type="AlphaFoldDB" id="A0A0A1MB03"/>
<name>A0A0A1MB03_9BACI</name>
<feature type="transmembrane region" description="Helical" evidence="1">
    <location>
        <begin position="112"/>
        <end position="129"/>
    </location>
</feature>
<feature type="transmembrane region" description="Helical" evidence="1">
    <location>
        <begin position="135"/>
        <end position="154"/>
    </location>
</feature>
<feature type="transmembrane region" description="Helical" evidence="1">
    <location>
        <begin position="71"/>
        <end position="91"/>
    </location>
</feature>
<feature type="transmembrane region" description="Helical" evidence="1">
    <location>
        <begin position="39"/>
        <end position="59"/>
    </location>
</feature>
<dbReference type="RefSeq" id="WP_042528564.1">
    <property type="nucleotide sequence ID" value="NZ_CAXOIH010000032.1"/>
</dbReference>
<keyword evidence="1" id="KW-0812">Transmembrane</keyword>
<protein>
    <submittedName>
        <fullName evidence="2">Spore protein YabQ</fullName>
    </submittedName>
</protein>
<keyword evidence="1" id="KW-1133">Transmembrane helix</keyword>
<dbReference type="NCBIfam" id="TIGR02893">
    <property type="entry name" value="spore_yabQ"/>
    <property type="match status" value="1"/>
</dbReference>
<sequence length="196" mass="23680">MTLSTQFLTLITMIISGFYLGVVQETFRRFTIYWKGRLFLTYFLEILFWMTQAGILFYILYRVNQGELRIYIVLACLFGFSIYQALAKQLYKKLLEHMIRVFKAIYRGIEKIINFLLISPLQWIFLTFYRMIKAILMGVFKIITWLCLFLFTPFRWIGKGLFRLCPQSIQNFFLQIAGFYSKMKNIVYKYVFKKYD</sequence>
<keyword evidence="1" id="KW-0472">Membrane</keyword>
<evidence type="ECO:0000313" key="2">
    <source>
        <dbReference type="EMBL" id="CEI80223.1"/>
    </source>
</evidence>
<organism evidence="2 3">
    <name type="scientific">Oceanobacillus oncorhynchi</name>
    <dbReference type="NCBI Taxonomy" id="545501"/>
    <lineage>
        <taxon>Bacteria</taxon>
        <taxon>Bacillati</taxon>
        <taxon>Bacillota</taxon>
        <taxon>Bacilli</taxon>
        <taxon>Bacillales</taxon>
        <taxon>Bacillaceae</taxon>
        <taxon>Oceanobacillus</taxon>
    </lineage>
</organism>
<evidence type="ECO:0000256" key="1">
    <source>
        <dbReference type="SAM" id="Phobius"/>
    </source>
</evidence>
<dbReference type="STRING" id="545501.BN997_00017"/>
<dbReference type="OrthoDB" id="1653819at2"/>
<dbReference type="InterPro" id="IPR019074">
    <property type="entry name" value="YabQ"/>
</dbReference>